<gene>
    <name evidence="2" type="ORF">ACFSKP_11715</name>
</gene>
<feature type="transmembrane region" description="Helical" evidence="1">
    <location>
        <begin position="220"/>
        <end position="241"/>
    </location>
</feature>
<feature type="transmembrane region" description="Helical" evidence="1">
    <location>
        <begin position="125"/>
        <end position="144"/>
    </location>
</feature>
<feature type="transmembrane region" description="Helical" evidence="1">
    <location>
        <begin position="189"/>
        <end position="208"/>
    </location>
</feature>
<sequence length="302" mass="33759">MEQVQPEKKNDNHVRKTKAEPHPVLEALLYSSVFISFCALGLTIETYLLAGLEISLPLVWFVFLSTLFTYNLSSVQSMLRGIRQTKPRAQQSWGQRHRNKLALLGLASIAGAAALYLYFDLQLNLWVVGHLALISIGYTVPIVYKARKVRPLRSVPLLKVFLIAYVWAVVTALFPLMDAGLQVWNEVSLLLGVRRFLFILALALLFDIRDYTYDRHTNTLTFPGLMGVHKTKLMSLALLLLYGTLVSLTETGVTQVGLLAGAVIAAGIVMYASHKRSRLYYALLADGAMLVHFACVYLAKSW</sequence>
<evidence type="ECO:0000313" key="2">
    <source>
        <dbReference type="EMBL" id="MFD2246926.1"/>
    </source>
</evidence>
<feature type="transmembrane region" description="Helical" evidence="1">
    <location>
        <begin position="100"/>
        <end position="119"/>
    </location>
</feature>
<dbReference type="RefSeq" id="WP_250428701.1">
    <property type="nucleotide sequence ID" value="NZ_JALPRR010000001.1"/>
</dbReference>
<evidence type="ECO:0000313" key="3">
    <source>
        <dbReference type="Proteomes" id="UP001597374"/>
    </source>
</evidence>
<name>A0ABW5CWU1_9BACT</name>
<comment type="caution">
    <text evidence="2">The sequence shown here is derived from an EMBL/GenBank/DDBJ whole genome shotgun (WGS) entry which is preliminary data.</text>
</comment>
<feature type="transmembrane region" description="Helical" evidence="1">
    <location>
        <begin position="58"/>
        <end position="79"/>
    </location>
</feature>
<evidence type="ECO:0000256" key="1">
    <source>
        <dbReference type="SAM" id="Phobius"/>
    </source>
</evidence>
<dbReference type="EMBL" id="JBHUIM010000001">
    <property type="protein sequence ID" value="MFD2246926.1"/>
    <property type="molecule type" value="Genomic_DNA"/>
</dbReference>
<feature type="transmembrane region" description="Helical" evidence="1">
    <location>
        <begin position="27"/>
        <end position="52"/>
    </location>
</feature>
<evidence type="ECO:0008006" key="4">
    <source>
        <dbReference type="Google" id="ProtNLM"/>
    </source>
</evidence>
<keyword evidence="1" id="KW-0812">Transmembrane</keyword>
<keyword evidence="1" id="KW-0472">Membrane</keyword>
<accession>A0ABW5CWU1</accession>
<feature type="transmembrane region" description="Helical" evidence="1">
    <location>
        <begin position="253"/>
        <end position="272"/>
    </location>
</feature>
<reference evidence="3" key="1">
    <citation type="journal article" date="2019" name="Int. J. Syst. Evol. Microbiol.">
        <title>The Global Catalogue of Microorganisms (GCM) 10K type strain sequencing project: providing services to taxonomists for standard genome sequencing and annotation.</title>
        <authorList>
            <consortium name="The Broad Institute Genomics Platform"/>
            <consortium name="The Broad Institute Genome Sequencing Center for Infectious Disease"/>
            <person name="Wu L."/>
            <person name="Ma J."/>
        </authorList>
    </citation>
    <scope>NUCLEOTIDE SEQUENCE [LARGE SCALE GENOMIC DNA]</scope>
    <source>
        <strain evidence="3">CGMCC 4.1782</strain>
    </source>
</reference>
<dbReference type="Proteomes" id="UP001597374">
    <property type="component" value="Unassembled WGS sequence"/>
</dbReference>
<keyword evidence="1" id="KW-1133">Transmembrane helix</keyword>
<organism evidence="2 3">
    <name type="scientific">Pontibacter ruber</name>
    <dbReference type="NCBI Taxonomy" id="1343895"/>
    <lineage>
        <taxon>Bacteria</taxon>
        <taxon>Pseudomonadati</taxon>
        <taxon>Bacteroidota</taxon>
        <taxon>Cytophagia</taxon>
        <taxon>Cytophagales</taxon>
        <taxon>Hymenobacteraceae</taxon>
        <taxon>Pontibacter</taxon>
    </lineage>
</organism>
<proteinExistence type="predicted"/>
<keyword evidence="3" id="KW-1185">Reference proteome</keyword>
<feature type="transmembrane region" description="Helical" evidence="1">
    <location>
        <begin position="279"/>
        <end position="299"/>
    </location>
</feature>
<feature type="transmembrane region" description="Helical" evidence="1">
    <location>
        <begin position="156"/>
        <end position="177"/>
    </location>
</feature>
<protein>
    <recommendedName>
        <fullName evidence="4">UbiA prenyltransferase family protein</fullName>
    </recommendedName>
</protein>